<name>A0ABV9H158_9BURK</name>
<sequence length="160" mass="17460">MTLRHHSPPPVQMCVAPGPLLGAGAAAVAIAGLLALSYWWGFSSAAWWLRGAVAGVWLAAVLWAVRAWQRLPTGVLRWDGQGWLWQPRLRSGETANEKNFVALTALQVVFDMQFVLGLHGTVGAKRYFFWLQRSANPGGWDAARRAVYSSALVTPPQAVP</sequence>
<evidence type="ECO:0000313" key="3">
    <source>
        <dbReference type="Proteomes" id="UP001595967"/>
    </source>
</evidence>
<keyword evidence="1" id="KW-0812">Transmembrane</keyword>
<keyword evidence="1" id="KW-1133">Transmembrane helix</keyword>
<organism evidence="2 3">
    <name type="scientific">Comamonas nitrativorans</name>
    <dbReference type="NCBI Taxonomy" id="108437"/>
    <lineage>
        <taxon>Bacteria</taxon>
        <taxon>Pseudomonadati</taxon>
        <taxon>Pseudomonadota</taxon>
        <taxon>Betaproteobacteria</taxon>
        <taxon>Burkholderiales</taxon>
        <taxon>Comamonadaceae</taxon>
        <taxon>Comamonas</taxon>
    </lineage>
</organism>
<dbReference type="RefSeq" id="WP_377726350.1">
    <property type="nucleotide sequence ID" value="NZ_JBHSEW010000009.1"/>
</dbReference>
<accession>A0ABV9H158</accession>
<protein>
    <submittedName>
        <fullName evidence="2">Uncharacterized protein</fullName>
    </submittedName>
</protein>
<dbReference type="Proteomes" id="UP001595967">
    <property type="component" value="Unassembled WGS sequence"/>
</dbReference>
<proteinExistence type="predicted"/>
<evidence type="ECO:0000313" key="2">
    <source>
        <dbReference type="EMBL" id="MFC4622765.1"/>
    </source>
</evidence>
<reference evidence="3" key="1">
    <citation type="journal article" date="2019" name="Int. J. Syst. Evol. Microbiol.">
        <title>The Global Catalogue of Microorganisms (GCM) 10K type strain sequencing project: providing services to taxonomists for standard genome sequencing and annotation.</title>
        <authorList>
            <consortium name="The Broad Institute Genomics Platform"/>
            <consortium name="The Broad Institute Genome Sequencing Center for Infectious Disease"/>
            <person name="Wu L."/>
            <person name="Ma J."/>
        </authorList>
    </citation>
    <scope>NUCLEOTIDE SEQUENCE [LARGE SCALE GENOMIC DNA]</scope>
    <source>
        <strain evidence="3">JCM 11650</strain>
    </source>
</reference>
<evidence type="ECO:0000256" key="1">
    <source>
        <dbReference type="SAM" id="Phobius"/>
    </source>
</evidence>
<keyword evidence="3" id="KW-1185">Reference proteome</keyword>
<keyword evidence="1" id="KW-0472">Membrane</keyword>
<feature type="transmembrane region" description="Helical" evidence="1">
    <location>
        <begin position="47"/>
        <end position="68"/>
    </location>
</feature>
<gene>
    <name evidence="2" type="ORF">ACFO3A_11135</name>
</gene>
<dbReference type="EMBL" id="JBHSEW010000009">
    <property type="protein sequence ID" value="MFC4622765.1"/>
    <property type="molecule type" value="Genomic_DNA"/>
</dbReference>
<comment type="caution">
    <text evidence="2">The sequence shown here is derived from an EMBL/GenBank/DDBJ whole genome shotgun (WGS) entry which is preliminary data.</text>
</comment>
<feature type="transmembrane region" description="Helical" evidence="1">
    <location>
        <begin position="20"/>
        <end position="41"/>
    </location>
</feature>